<protein>
    <submittedName>
        <fullName evidence="1">RCG27130</fullName>
    </submittedName>
</protein>
<gene>
    <name evidence="1" type="ORF">rCG_27130</name>
</gene>
<dbReference type="Proteomes" id="UP000234681">
    <property type="component" value="Chromosome 3"/>
</dbReference>
<dbReference type="EMBL" id="CH473949">
    <property type="protein sequence ID" value="EDL80090.1"/>
    <property type="molecule type" value="Genomic_DNA"/>
</dbReference>
<proteinExistence type="predicted"/>
<organism evidence="1 2">
    <name type="scientific">Rattus norvegicus</name>
    <name type="common">Rat</name>
    <dbReference type="NCBI Taxonomy" id="10116"/>
    <lineage>
        <taxon>Eukaryota</taxon>
        <taxon>Metazoa</taxon>
        <taxon>Chordata</taxon>
        <taxon>Craniata</taxon>
        <taxon>Vertebrata</taxon>
        <taxon>Euteleostomi</taxon>
        <taxon>Mammalia</taxon>
        <taxon>Eutheria</taxon>
        <taxon>Euarchontoglires</taxon>
        <taxon>Glires</taxon>
        <taxon>Rodentia</taxon>
        <taxon>Myomorpha</taxon>
        <taxon>Muroidea</taxon>
        <taxon>Muridae</taxon>
        <taxon>Murinae</taxon>
        <taxon>Rattus</taxon>
    </lineage>
</organism>
<reference evidence="2" key="1">
    <citation type="submission" date="2005-09" db="EMBL/GenBank/DDBJ databases">
        <authorList>
            <person name="Mural R.J."/>
            <person name="Li P.W."/>
            <person name="Adams M.D."/>
            <person name="Amanatides P.G."/>
            <person name="Baden-Tillson H."/>
            <person name="Barnstead M."/>
            <person name="Chin S.H."/>
            <person name="Dew I."/>
            <person name="Evans C.A."/>
            <person name="Ferriera S."/>
            <person name="Flanigan M."/>
            <person name="Fosler C."/>
            <person name="Glodek A."/>
            <person name="Gu Z."/>
            <person name="Holt R.A."/>
            <person name="Jennings D."/>
            <person name="Kraft C.L."/>
            <person name="Lu F."/>
            <person name="Nguyen T."/>
            <person name="Nusskern D.R."/>
            <person name="Pfannkoch C.M."/>
            <person name="Sitter C."/>
            <person name="Sutton G.G."/>
            <person name="Venter J.C."/>
            <person name="Wang Z."/>
            <person name="Woodage T."/>
            <person name="Zheng X.H."/>
            <person name="Zhong F."/>
        </authorList>
    </citation>
    <scope>NUCLEOTIDE SEQUENCE [LARGE SCALE GENOMIC DNA]</scope>
    <source>
        <strain>BN</strain>
        <strain evidence="2">Sprague-Dawley</strain>
    </source>
</reference>
<evidence type="ECO:0000313" key="1">
    <source>
        <dbReference type="EMBL" id="EDL80090.1"/>
    </source>
</evidence>
<sequence length="9" mass="1229">MYQEFIGRW</sequence>
<name>A6HPY9_RAT</name>
<evidence type="ECO:0000313" key="2">
    <source>
        <dbReference type="Proteomes" id="UP000234681"/>
    </source>
</evidence>
<accession>A6HPY9</accession>